<dbReference type="Pfam" id="PF01408">
    <property type="entry name" value="GFO_IDH_MocA"/>
    <property type="match status" value="1"/>
</dbReference>
<accession>A0A4Q0YM01</accession>
<keyword evidence="5" id="KW-1185">Reference proteome</keyword>
<protein>
    <submittedName>
        <fullName evidence="3">Uncharacterized protein</fullName>
    </submittedName>
</protein>
<feature type="domain" description="Gfo/Idh/MocA-like oxidoreductase N-terminal" evidence="1">
    <location>
        <begin position="7"/>
        <end position="121"/>
    </location>
</feature>
<reference evidence="3 5" key="1">
    <citation type="submission" date="2017-10" db="EMBL/GenBank/DDBJ databases">
        <title>Nyctiphanis sp. nov., isolated from the stomach of the euphausiid Nyctiphanes simplex (Hansen, 1911) in the Gulf of California.</title>
        <authorList>
            <person name="Gomez-Gil B."/>
            <person name="Aguilar-Mendez M."/>
            <person name="Lopez-Cortes A."/>
            <person name="Gomez-Gutierrez J."/>
            <person name="Roque A."/>
            <person name="Lang E."/>
            <person name="Gonzalez-Castillo A."/>
        </authorList>
    </citation>
    <scope>NUCLEOTIDE SEQUENCE [LARGE SCALE GENOMIC DNA]</scope>
    <source>
        <strain evidence="3 5">CAIM 600</strain>
    </source>
</reference>
<dbReference type="InterPro" id="IPR004104">
    <property type="entry name" value="Gfo/Idh/MocA-like_OxRdtase_C"/>
</dbReference>
<dbReference type="SUPFAM" id="SSF51735">
    <property type="entry name" value="NAD(P)-binding Rossmann-fold domains"/>
    <property type="match status" value="1"/>
</dbReference>
<name>A0A4Q0YM01_9GAMM</name>
<dbReference type="InterPro" id="IPR000683">
    <property type="entry name" value="Gfo/Idh/MocA-like_OxRdtase_N"/>
</dbReference>
<dbReference type="PANTHER" id="PTHR43708:SF4">
    <property type="entry name" value="OXIDOREDUCTASE YCEM-RELATED"/>
    <property type="match status" value="1"/>
</dbReference>
<evidence type="ECO:0000259" key="2">
    <source>
        <dbReference type="Pfam" id="PF02894"/>
    </source>
</evidence>
<dbReference type="Proteomes" id="UP000290287">
    <property type="component" value="Unassembled WGS sequence"/>
</dbReference>
<evidence type="ECO:0000313" key="5">
    <source>
        <dbReference type="Proteomes" id="UP000290287"/>
    </source>
</evidence>
<dbReference type="Gene3D" id="3.30.360.10">
    <property type="entry name" value="Dihydrodipicolinate Reductase, domain 2"/>
    <property type="match status" value="1"/>
</dbReference>
<evidence type="ECO:0000259" key="1">
    <source>
        <dbReference type="Pfam" id="PF01408"/>
    </source>
</evidence>
<dbReference type="InterPro" id="IPR051317">
    <property type="entry name" value="Gfo/Idh/MocA_oxidoreduct"/>
</dbReference>
<evidence type="ECO:0000313" key="3">
    <source>
        <dbReference type="EMBL" id="RXJ71820.1"/>
    </source>
</evidence>
<organism evidence="3 5">
    <name type="scientific">Veronia nyctiphanis</name>
    <dbReference type="NCBI Taxonomy" id="1278244"/>
    <lineage>
        <taxon>Bacteria</taxon>
        <taxon>Pseudomonadati</taxon>
        <taxon>Pseudomonadota</taxon>
        <taxon>Gammaproteobacteria</taxon>
        <taxon>Vibrionales</taxon>
        <taxon>Vibrionaceae</taxon>
        <taxon>Veronia</taxon>
    </lineage>
</organism>
<evidence type="ECO:0000313" key="4">
    <source>
        <dbReference type="EMBL" id="RXJ72571.1"/>
    </source>
</evidence>
<dbReference type="PANTHER" id="PTHR43708">
    <property type="entry name" value="CONSERVED EXPRESSED OXIDOREDUCTASE (EUROFUNG)"/>
    <property type="match status" value="1"/>
</dbReference>
<dbReference type="GO" id="GO:0000166">
    <property type="term" value="F:nucleotide binding"/>
    <property type="evidence" value="ECO:0007669"/>
    <property type="project" value="InterPro"/>
</dbReference>
<feature type="domain" description="Gfo/Idh/MocA-like oxidoreductase C-terminal" evidence="2">
    <location>
        <begin position="145"/>
        <end position="309"/>
    </location>
</feature>
<proteinExistence type="predicted"/>
<gene>
    <name evidence="4" type="ORF">CS022_14770</name>
    <name evidence="3" type="ORF">CS022_19315</name>
</gene>
<dbReference type="EMBL" id="PEIB01000031">
    <property type="protein sequence ID" value="RXJ71820.1"/>
    <property type="molecule type" value="Genomic_DNA"/>
</dbReference>
<dbReference type="Pfam" id="PF02894">
    <property type="entry name" value="GFO_IDH_MocA_C"/>
    <property type="match status" value="1"/>
</dbReference>
<dbReference type="Gene3D" id="3.40.50.720">
    <property type="entry name" value="NAD(P)-binding Rossmann-like Domain"/>
    <property type="match status" value="1"/>
</dbReference>
<sequence length="316" mass="35610">MERTVTISVGIIGFGTIGQRIYQALSKHSSFHVSCVYDSDLEKLKALDSGTDALSSPDEMFTRSDVDLVYVGTPPASHIDYCYKAIEAKKAIWVEKPLAVDIEAAEKLVEDVEKSGLPAVVNLPGAASPSLDTLKLLLSDIPQEEIENVEMQIHFSQWPRKWQENASSWLSLKEQGGFLREVVTHFFFMHQRLLGSMTLENAEVNYPDDRSSETFVNADYLSGNIPVRLEASSDVVAEDYLEWKLTGKHKSIRELNWRMIEVKEGDTWKEVTVNGEHQYLSELIKLMAGEKNKLATLREALEVQKMIERTLAEGDT</sequence>
<dbReference type="InterPro" id="IPR036291">
    <property type="entry name" value="NAD(P)-bd_dom_sf"/>
</dbReference>
<dbReference type="EMBL" id="PEIB01000018">
    <property type="protein sequence ID" value="RXJ72571.1"/>
    <property type="molecule type" value="Genomic_DNA"/>
</dbReference>
<dbReference type="AlphaFoldDB" id="A0A4Q0YM01"/>
<comment type="caution">
    <text evidence="3">The sequence shown here is derived from an EMBL/GenBank/DDBJ whole genome shotgun (WGS) entry which is preliminary data.</text>
</comment>